<sequence>MMKNVTEIRPIRAVLVDKTVFLGNVRSGQSPFLVINRNIQRFEFMRKVFDECGILRRFR</sequence>
<evidence type="ECO:0000313" key="1">
    <source>
        <dbReference type="EMBL" id="KAF5783344.1"/>
    </source>
</evidence>
<proteinExistence type="predicted"/>
<accession>A0A9K3HS28</accession>
<gene>
    <name evidence="1" type="ORF">HanXRQr2_Chr11g0506861</name>
</gene>
<protein>
    <submittedName>
        <fullName evidence="1">Uncharacterized protein</fullName>
    </submittedName>
</protein>
<dbReference type="Gramene" id="mRNA:HanXRQr2_Chr11g0506861">
    <property type="protein sequence ID" value="CDS:HanXRQr2_Chr11g0506861.1"/>
    <property type="gene ID" value="HanXRQr2_Chr11g0506861"/>
</dbReference>
<evidence type="ECO:0000313" key="2">
    <source>
        <dbReference type="Proteomes" id="UP000215914"/>
    </source>
</evidence>
<dbReference type="AlphaFoldDB" id="A0A9K3HS28"/>
<name>A0A9K3HS28_HELAN</name>
<organism evidence="1 2">
    <name type="scientific">Helianthus annuus</name>
    <name type="common">Common sunflower</name>
    <dbReference type="NCBI Taxonomy" id="4232"/>
    <lineage>
        <taxon>Eukaryota</taxon>
        <taxon>Viridiplantae</taxon>
        <taxon>Streptophyta</taxon>
        <taxon>Embryophyta</taxon>
        <taxon>Tracheophyta</taxon>
        <taxon>Spermatophyta</taxon>
        <taxon>Magnoliopsida</taxon>
        <taxon>eudicotyledons</taxon>
        <taxon>Gunneridae</taxon>
        <taxon>Pentapetalae</taxon>
        <taxon>asterids</taxon>
        <taxon>campanulids</taxon>
        <taxon>Asterales</taxon>
        <taxon>Asteraceae</taxon>
        <taxon>Asteroideae</taxon>
        <taxon>Heliantheae alliance</taxon>
        <taxon>Heliantheae</taxon>
        <taxon>Helianthus</taxon>
    </lineage>
</organism>
<dbReference type="EMBL" id="MNCJ02000326">
    <property type="protein sequence ID" value="KAF5783344.1"/>
    <property type="molecule type" value="Genomic_DNA"/>
</dbReference>
<keyword evidence="2" id="KW-1185">Reference proteome</keyword>
<dbReference type="Proteomes" id="UP000215914">
    <property type="component" value="Unassembled WGS sequence"/>
</dbReference>
<reference evidence="1" key="2">
    <citation type="submission" date="2020-06" db="EMBL/GenBank/DDBJ databases">
        <title>Helianthus annuus Genome sequencing and assembly Release 2.</title>
        <authorList>
            <person name="Gouzy J."/>
            <person name="Langlade N."/>
            <person name="Munos S."/>
        </authorList>
    </citation>
    <scope>NUCLEOTIDE SEQUENCE</scope>
    <source>
        <tissue evidence="1">Leaves</tissue>
    </source>
</reference>
<comment type="caution">
    <text evidence="1">The sequence shown here is derived from an EMBL/GenBank/DDBJ whole genome shotgun (WGS) entry which is preliminary data.</text>
</comment>
<reference evidence="1" key="1">
    <citation type="journal article" date="2017" name="Nature">
        <title>The sunflower genome provides insights into oil metabolism, flowering and Asterid evolution.</title>
        <authorList>
            <person name="Badouin H."/>
            <person name="Gouzy J."/>
            <person name="Grassa C.J."/>
            <person name="Murat F."/>
            <person name="Staton S.E."/>
            <person name="Cottret L."/>
            <person name="Lelandais-Briere C."/>
            <person name="Owens G.L."/>
            <person name="Carrere S."/>
            <person name="Mayjonade B."/>
            <person name="Legrand L."/>
            <person name="Gill N."/>
            <person name="Kane N.C."/>
            <person name="Bowers J.E."/>
            <person name="Hubner S."/>
            <person name="Bellec A."/>
            <person name="Berard A."/>
            <person name="Berges H."/>
            <person name="Blanchet N."/>
            <person name="Boniface M.C."/>
            <person name="Brunel D."/>
            <person name="Catrice O."/>
            <person name="Chaidir N."/>
            <person name="Claudel C."/>
            <person name="Donnadieu C."/>
            <person name="Faraut T."/>
            <person name="Fievet G."/>
            <person name="Helmstetter N."/>
            <person name="King M."/>
            <person name="Knapp S.J."/>
            <person name="Lai Z."/>
            <person name="Le Paslier M.C."/>
            <person name="Lippi Y."/>
            <person name="Lorenzon L."/>
            <person name="Mandel J.R."/>
            <person name="Marage G."/>
            <person name="Marchand G."/>
            <person name="Marquand E."/>
            <person name="Bret-Mestries E."/>
            <person name="Morien E."/>
            <person name="Nambeesan S."/>
            <person name="Nguyen T."/>
            <person name="Pegot-Espagnet P."/>
            <person name="Pouilly N."/>
            <person name="Raftis F."/>
            <person name="Sallet E."/>
            <person name="Schiex T."/>
            <person name="Thomas J."/>
            <person name="Vandecasteele C."/>
            <person name="Vares D."/>
            <person name="Vear F."/>
            <person name="Vautrin S."/>
            <person name="Crespi M."/>
            <person name="Mangin B."/>
            <person name="Burke J.M."/>
            <person name="Salse J."/>
            <person name="Munos S."/>
            <person name="Vincourt P."/>
            <person name="Rieseberg L.H."/>
            <person name="Langlade N.B."/>
        </authorList>
    </citation>
    <scope>NUCLEOTIDE SEQUENCE</scope>
    <source>
        <tissue evidence="1">Leaves</tissue>
    </source>
</reference>